<dbReference type="InterPro" id="IPR039261">
    <property type="entry name" value="FNR_nucleotide-bd"/>
</dbReference>
<dbReference type="Proteomes" id="UP000255367">
    <property type="component" value="Unassembled WGS sequence"/>
</dbReference>
<proteinExistence type="predicted"/>
<dbReference type="SUPFAM" id="SSF52343">
    <property type="entry name" value="Ferredoxin reductase-like, C-terminal NADP-linked domain"/>
    <property type="match status" value="1"/>
</dbReference>
<dbReference type="EMBL" id="UHIO01000001">
    <property type="protein sequence ID" value="SUP44680.1"/>
    <property type="molecule type" value="Genomic_DNA"/>
</dbReference>
<dbReference type="AlphaFoldDB" id="A0A380NND9"/>
<organism evidence="1 2">
    <name type="scientific">Veillonella criceti</name>
    <dbReference type="NCBI Taxonomy" id="103891"/>
    <lineage>
        <taxon>Bacteria</taxon>
        <taxon>Bacillati</taxon>
        <taxon>Bacillota</taxon>
        <taxon>Negativicutes</taxon>
        <taxon>Veillonellales</taxon>
        <taxon>Veillonellaceae</taxon>
        <taxon>Veillonella</taxon>
    </lineage>
</organism>
<sequence>MAVRIAEILGCRRLGRLMRTYTLAMPEGLTWAGGANMKIGLFEGLDPTMGSRIKGCDLATRNAESTALTPASFDPKYTRVVSISTRPQDGVIVFSTRIPDNPSIFKGDLATYEVGDSLFILEVNNHLTVPAEGPLVLLTQGVALSSMHAFIRDILEAGGEGPIICVNVVEPVEELRDLMVADERVQYIFKSNRYAFEQTVQTILKNESTIRNSRFVVLGGHGFMKQWIHGLRTAGIEDERIFIDRLDSQRSIYFPEISP</sequence>
<evidence type="ECO:0000313" key="1">
    <source>
        <dbReference type="EMBL" id="SUP44680.1"/>
    </source>
</evidence>
<gene>
    <name evidence="1" type="ORF">NCTC12020_01778</name>
</gene>
<dbReference type="RefSeq" id="WP_115310861.1">
    <property type="nucleotide sequence ID" value="NZ_UHIO01000001.1"/>
</dbReference>
<accession>A0A380NND9</accession>
<keyword evidence="2" id="KW-1185">Reference proteome</keyword>
<dbReference type="OrthoDB" id="1628427at2"/>
<evidence type="ECO:0000313" key="2">
    <source>
        <dbReference type="Proteomes" id="UP000255367"/>
    </source>
</evidence>
<name>A0A380NND9_9FIRM</name>
<protein>
    <submittedName>
        <fullName evidence="1">Uncharacterized protein</fullName>
    </submittedName>
</protein>
<reference evidence="1 2" key="1">
    <citation type="submission" date="2018-06" db="EMBL/GenBank/DDBJ databases">
        <authorList>
            <consortium name="Pathogen Informatics"/>
            <person name="Doyle S."/>
        </authorList>
    </citation>
    <scope>NUCLEOTIDE SEQUENCE [LARGE SCALE GENOMIC DNA]</scope>
    <source>
        <strain evidence="1 2">NCTC12020</strain>
    </source>
</reference>